<feature type="transmembrane region" description="Helical" evidence="1">
    <location>
        <begin position="60"/>
        <end position="80"/>
    </location>
</feature>
<dbReference type="RefSeq" id="WP_139756654.1">
    <property type="nucleotide sequence ID" value="NZ_CP039852.1"/>
</dbReference>
<proteinExistence type="predicted"/>
<dbReference type="PANTHER" id="PTHR34351:SF1">
    <property type="entry name" value="SLR1927 PROTEIN"/>
    <property type="match status" value="1"/>
</dbReference>
<organism evidence="2 3">
    <name type="scientific">Salinimonas iocasae</name>
    <dbReference type="NCBI Taxonomy" id="2572577"/>
    <lineage>
        <taxon>Bacteria</taxon>
        <taxon>Pseudomonadati</taxon>
        <taxon>Pseudomonadota</taxon>
        <taxon>Gammaproteobacteria</taxon>
        <taxon>Alteromonadales</taxon>
        <taxon>Alteromonadaceae</taxon>
        <taxon>Alteromonas/Salinimonas group</taxon>
        <taxon>Salinimonas</taxon>
    </lineage>
</organism>
<dbReference type="PANTHER" id="PTHR34351">
    <property type="entry name" value="SLR1927 PROTEIN-RELATED"/>
    <property type="match status" value="1"/>
</dbReference>
<keyword evidence="1" id="KW-0812">Transmembrane</keyword>
<reference evidence="2 3" key="1">
    <citation type="submission" date="2019-04" db="EMBL/GenBank/DDBJ databases">
        <title>Salinimonas iocasae sp. nov., a halophilic bacterium isolated from the outer tube casing of tubeworms in Okinawa Trough.</title>
        <authorList>
            <person name="Zhang H."/>
            <person name="Wang H."/>
            <person name="Li C."/>
        </authorList>
    </citation>
    <scope>NUCLEOTIDE SEQUENCE [LARGE SCALE GENOMIC DNA]</scope>
    <source>
        <strain evidence="2 3">KX18D6</strain>
    </source>
</reference>
<accession>A0A5B7YDZ1</accession>
<protein>
    <submittedName>
        <fullName evidence="2">DUF58 domain-containing protein</fullName>
    </submittedName>
</protein>
<dbReference type="Proteomes" id="UP000304912">
    <property type="component" value="Chromosome"/>
</dbReference>
<evidence type="ECO:0000313" key="2">
    <source>
        <dbReference type="EMBL" id="QCZ93912.1"/>
    </source>
</evidence>
<keyword evidence="3" id="KW-1185">Reference proteome</keyword>
<sequence>MFGRLRNRLLLRWLAARIPGHRRHTLNMQSVFIMPTRFGVYFFVLCAALFILGTNYQNNLLLLLCYFFLSVSLVALFTSYQNFARLQIQARGVNTVYAGDEAQFQIQLSSHSHQQPAGQLTIRWWGHKHGIVVDLDEKADEVHLPRATYRRGVFPLPRVTFSSQYPLGLFKCWTHLDFAQPMTVFPRLEPASIHNVSYQQSNGNGATLVAGQEDFDSLRAYREGDPIARIAWKSLARGAEPTVKTFSEPANFNTRLIINPVSQTLEKDISQTAYLVVELTRRQQPFALQIGPLHYTADTGRAHRDKCLRALSTIGTQV</sequence>
<feature type="transmembrane region" description="Helical" evidence="1">
    <location>
        <begin position="31"/>
        <end position="54"/>
    </location>
</feature>
<gene>
    <name evidence="2" type="ORF">FBQ74_10635</name>
</gene>
<name>A0A5B7YDZ1_9ALTE</name>
<evidence type="ECO:0000313" key="3">
    <source>
        <dbReference type="Proteomes" id="UP000304912"/>
    </source>
</evidence>
<dbReference type="KEGG" id="salk:FBQ74_10635"/>
<dbReference type="EMBL" id="CP039852">
    <property type="protein sequence ID" value="QCZ93912.1"/>
    <property type="molecule type" value="Genomic_DNA"/>
</dbReference>
<evidence type="ECO:0000256" key="1">
    <source>
        <dbReference type="SAM" id="Phobius"/>
    </source>
</evidence>
<dbReference type="AlphaFoldDB" id="A0A5B7YDZ1"/>
<keyword evidence="1" id="KW-0472">Membrane</keyword>
<keyword evidence="1" id="KW-1133">Transmembrane helix</keyword>
<dbReference type="OrthoDB" id="5298497at2"/>